<reference evidence="11" key="1">
    <citation type="submission" date="2022-11" db="UniProtKB">
        <authorList>
            <consortium name="WormBaseParasite"/>
        </authorList>
    </citation>
    <scope>IDENTIFICATION</scope>
</reference>
<comment type="catalytic activity">
    <reaction evidence="6">
        <text>an N(1)-methylpseudouridine in rRNA + S-adenosyl-L-methionine = N(1)-methyl-N(3)-[(3S)-3-amino-3-carboxypropyl]pseudouridine in rRNA + S-methyl-5'-thioadenosine + H(+)</text>
        <dbReference type="Rhea" id="RHEA:63296"/>
        <dbReference type="Rhea" id="RHEA-COMP:11634"/>
        <dbReference type="Rhea" id="RHEA-COMP:16310"/>
        <dbReference type="ChEBI" id="CHEBI:15378"/>
        <dbReference type="ChEBI" id="CHEBI:17509"/>
        <dbReference type="ChEBI" id="CHEBI:59789"/>
        <dbReference type="ChEBI" id="CHEBI:74890"/>
        <dbReference type="ChEBI" id="CHEBI:146234"/>
        <dbReference type="EC" id="2.5.1.157"/>
    </reaction>
</comment>
<dbReference type="WBParaSite" id="sdigi.contig194.g5932.t1">
    <property type="protein sequence ID" value="sdigi.contig194.g5932.t1"/>
    <property type="gene ID" value="sdigi.contig194.g5932"/>
</dbReference>
<feature type="binding site" evidence="6">
    <location>
        <position position="94"/>
    </location>
    <ligand>
        <name>S-adenosyl-L-methionine</name>
        <dbReference type="ChEBI" id="CHEBI:59789"/>
    </ligand>
</feature>
<feature type="binding site" evidence="6">
    <location>
        <position position="117"/>
    </location>
    <ligand>
        <name>S-adenosyl-L-methionine</name>
        <dbReference type="ChEBI" id="CHEBI:59789"/>
    </ligand>
</feature>
<accession>A0A915PQI0</accession>
<dbReference type="Pfam" id="PF04068">
    <property type="entry name" value="Fer4_RLI"/>
    <property type="match status" value="1"/>
</dbReference>
<dbReference type="InterPro" id="IPR007177">
    <property type="entry name" value="Tsr3_C"/>
</dbReference>
<dbReference type="GO" id="GO:1904047">
    <property type="term" value="F:S-adenosyl-L-methionine binding"/>
    <property type="evidence" value="ECO:0007669"/>
    <property type="project" value="UniProtKB-UniRule"/>
</dbReference>
<evidence type="ECO:0000313" key="10">
    <source>
        <dbReference type="Proteomes" id="UP000887581"/>
    </source>
</evidence>
<organism evidence="10 11">
    <name type="scientific">Setaria digitata</name>
    <dbReference type="NCBI Taxonomy" id="48799"/>
    <lineage>
        <taxon>Eukaryota</taxon>
        <taxon>Metazoa</taxon>
        <taxon>Ecdysozoa</taxon>
        <taxon>Nematoda</taxon>
        <taxon>Chromadorea</taxon>
        <taxon>Rhabditida</taxon>
        <taxon>Spirurina</taxon>
        <taxon>Spiruromorpha</taxon>
        <taxon>Filarioidea</taxon>
        <taxon>Setariidae</taxon>
        <taxon>Setaria</taxon>
    </lineage>
</organism>
<feature type="domain" description="RNase L inhibitor RLI-like possible metal-binding" evidence="9">
    <location>
        <begin position="32"/>
        <end position="63"/>
    </location>
</feature>
<evidence type="ECO:0000256" key="4">
    <source>
        <dbReference type="ARBA" id="ARBA00022679"/>
    </source>
</evidence>
<name>A0A915PQI0_9BILA</name>
<keyword evidence="2 6" id="KW-0690">Ribosome biogenesis</keyword>
<dbReference type="AlphaFoldDB" id="A0A915PQI0"/>
<comment type="function">
    <text evidence="6">Aminocarboxypropyltransferase that catalyzes the aminocarboxypropyl transfer on pseudouridine in 18S rRNA. It constitutes the last step in biosynthesis of the hypermodified N1-methyl-N3-(3-amino-3-carboxypropyl) pseudouridine (m1acp3-Psi).</text>
</comment>
<evidence type="ECO:0000313" key="11">
    <source>
        <dbReference type="WBParaSite" id="sdigi.contig194.g5932.t1"/>
    </source>
</evidence>
<feature type="binding site" evidence="6">
    <location>
        <position position="46"/>
    </location>
    <ligand>
        <name>S-adenosyl-L-methionine</name>
        <dbReference type="ChEBI" id="CHEBI:59789"/>
    </ligand>
</feature>
<dbReference type="GO" id="GO:0030490">
    <property type="term" value="P:maturation of SSU-rRNA"/>
    <property type="evidence" value="ECO:0007669"/>
    <property type="project" value="TreeGrafter"/>
</dbReference>
<evidence type="ECO:0000259" key="8">
    <source>
        <dbReference type="Pfam" id="PF04034"/>
    </source>
</evidence>
<dbReference type="GO" id="GO:0000455">
    <property type="term" value="P:enzyme-directed rRNA pseudouridine synthesis"/>
    <property type="evidence" value="ECO:0007669"/>
    <property type="project" value="UniProtKB-UniRule"/>
</dbReference>
<dbReference type="InterPro" id="IPR007209">
    <property type="entry name" value="RNaseL-inhib-like_metal-bd_dom"/>
</dbReference>
<feature type="region of interest" description="Disordered" evidence="7">
    <location>
        <begin position="1"/>
        <end position="22"/>
    </location>
</feature>
<protein>
    <recommendedName>
        <fullName evidence="6">18S rRNA aminocarboxypropyltransferase</fullName>
        <ecNumber evidence="6">2.5.1.157</ecNumber>
    </recommendedName>
</protein>
<evidence type="ECO:0000256" key="2">
    <source>
        <dbReference type="ARBA" id="ARBA00022517"/>
    </source>
</evidence>
<evidence type="ECO:0000256" key="6">
    <source>
        <dbReference type="HAMAP-Rule" id="MF_03146"/>
    </source>
</evidence>
<keyword evidence="4 6" id="KW-0808">Transferase</keyword>
<comment type="caution">
    <text evidence="6">Lacks conserved residue(s) required for the propagation of feature annotation.</text>
</comment>
<dbReference type="PANTHER" id="PTHR20426">
    <property type="entry name" value="RIBOSOME BIOGENESIS PROTEIN TSR3 HOMOLOG"/>
    <property type="match status" value="1"/>
</dbReference>
<dbReference type="PANTHER" id="PTHR20426:SF0">
    <property type="entry name" value="18S RRNA AMINOCARBOXYPROPYLTRANSFERASE"/>
    <property type="match status" value="1"/>
</dbReference>
<dbReference type="Proteomes" id="UP000887581">
    <property type="component" value="Unplaced"/>
</dbReference>
<feature type="domain" description="16S/18S rRNA aminocarboxypropyltransferase Tsr3 C-terminal" evidence="8">
    <location>
        <begin position="68"/>
        <end position="191"/>
    </location>
</feature>
<evidence type="ECO:0000256" key="1">
    <source>
        <dbReference type="ARBA" id="ARBA00022490"/>
    </source>
</evidence>
<dbReference type="NCBIfam" id="NF002621">
    <property type="entry name" value="PRK02287.1"/>
    <property type="match status" value="1"/>
</dbReference>
<keyword evidence="10" id="KW-1185">Reference proteome</keyword>
<keyword evidence="5 6" id="KW-0949">S-adenosyl-L-methionine</keyword>
<evidence type="ECO:0000259" key="9">
    <source>
        <dbReference type="Pfam" id="PF04068"/>
    </source>
</evidence>
<dbReference type="Pfam" id="PF04034">
    <property type="entry name" value="Ribo_biogen_C"/>
    <property type="match status" value="1"/>
</dbReference>
<dbReference type="InterPro" id="IPR022968">
    <property type="entry name" value="Tsr3-like"/>
</dbReference>
<sequence>MVCISDEQGASSSDEIDSQDSEDDVKELPFNLAMFDFMQCDPKRCTGKKLMRHGFIKTLKLGTKFPGLLLSPSGDRTLSGTDFGYIINGGLAVVDCSWNQVENVHLNRARASHLRLLPYLIAANPVNFGKPCQLSCVEALAAGLYMVGFKNNARLLLSKFKWGPNFLKMNGDLLDAYAACKTGAEVIAQQKIHLEMLEKEANELKCRPVDMPKSDSDTDSENE</sequence>
<dbReference type="HAMAP" id="MF_01116">
    <property type="entry name" value="TSR3"/>
    <property type="match status" value="1"/>
</dbReference>
<evidence type="ECO:0000256" key="3">
    <source>
        <dbReference type="ARBA" id="ARBA00022552"/>
    </source>
</evidence>
<proteinExistence type="inferred from homology"/>
<keyword evidence="3 6" id="KW-0698">rRNA processing</keyword>
<dbReference type="EC" id="2.5.1.157" evidence="6"/>
<evidence type="ECO:0000256" key="7">
    <source>
        <dbReference type="SAM" id="MobiDB-lite"/>
    </source>
</evidence>
<comment type="similarity">
    <text evidence="6">Belongs to the TDD superfamily. TSR3 family.</text>
</comment>
<evidence type="ECO:0000256" key="5">
    <source>
        <dbReference type="ARBA" id="ARBA00022691"/>
    </source>
</evidence>
<dbReference type="GO" id="GO:0106388">
    <property type="term" value="F:rRNA small subunit aminocarboxypropyltransferase activity"/>
    <property type="evidence" value="ECO:0007669"/>
    <property type="project" value="UniProtKB-EC"/>
</dbReference>
<keyword evidence="1" id="KW-0963">Cytoplasm</keyword>